<keyword evidence="3" id="KW-0862">Zinc</keyword>
<keyword evidence="2 4" id="KW-0863">Zinc-finger</keyword>
<sequence>MDKIYSFSTGNLDGANVGEDRVCEVETEEPDLELLESGLGEHVGIQSSNDQTHLLRSARNISHAKKSTLEAMVNAGISVASVVSYMENEAHGPKNLGFIRKDAYDHFEKLKKHTKIENGDATALLQHFIRKANKESFFYWNAQLNDDDRVMNFFFRDYRCVVDYEYFGDVLSIDTTYRTNKYNLICAPFIGINHHRNNVLFGLAFMSDETQSSFEWFFATFLDSMNGKQPQIIFSDQCQAMMNAIENVFPNSHHRLCQWHINQNAPSHFGDLNGNSSFKDLWYKCMSHCESEEEFENTWKFMVDSYHLHDRKWFNGMYKLRRKWATTFNNELFSAGLLATSRSQNANKVLKHAGSKSSSLYEFVINYEKVQNQWRTKEKVEDTRCRHGKPSQILKNHPLLDHAASVYTLTIYGLFEHELVGSLNCKVDGQPFSIGNDGTSLEFRVKSNGDSSRIRHVSMNTQTNETRCSCHKFETMGILCKHILVVFNYMDVTMIPDAYLLKRWMKCARLRVSNDFKASDVSCGTGEESDLVFVNKAMRTAYNLAHMSKTHLEA</sequence>
<evidence type="ECO:0000313" key="6">
    <source>
        <dbReference type="EMBL" id="CAA0814739.1"/>
    </source>
</evidence>
<evidence type="ECO:0000313" key="7">
    <source>
        <dbReference type="Proteomes" id="UP001153555"/>
    </source>
</evidence>
<evidence type="ECO:0000256" key="4">
    <source>
        <dbReference type="PROSITE-ProRule" id="PRU00325"/>
    </source>
</evidence>
<dbReference type="OrthoDB" id="751756at2759"/>
<protein>
    <submittedName>
        <fullName evidence="6">Protein FAR1-RELATED SEQUENCE 5</fullName>
    </submittedName>
</protein>
<accession>A0A9N7R4L1</accession>
<evidence type="ECO:0000256" key="2">
    <source>
        <dbReference type="ARBA" id="ARBA00022771"/>
    </source>
</evidence>
<dbReference type="Proteomes" id="UP001153555">
    <property type="component" value="Unassembled WGS sequence"/>
</dbReference>
<dbReference type="PANTHER" id="PTHR47718:SF17">
    <property type="entry name" value="PROTEIN FAR1-RELATED SEQUENCE 5-LIKE"/>
    <property type="match status" value="1"/>
</dbReference>
<dbReference type="PROSITE" id="PS50966">
    <property type="entry name" value="ZF_SWIM"/>
    <property type="match status" value="1"/>
</dbReference>
<feature type="domain" description="SWIM-type" evidence="5">
    <location>
        <begin position="455"/>
        <end position="491"/>
    </location>
</feature>
<evidence type="ECO:0000259" key="5">
    <source>
        <dbReference type="PROSITE" id="PS50966"/>
    </source>
</evidence>
<evidence type="ECO:0000256" key="1">
    <source>
        <dbReference type="ARBA" id="ARBA00022723"/>
    </source>
</evidence>
<dbReference type="Pfam" id="PF10551">
    <property type="entry name" value="MULE"/>
    <property type="match status" value="1"/>
</dbReference>
<dbReference type="Pfam" id="PF04434">
    <property type="entry name" value="SWIM"/>
    <property type="match status" value="1"/>
</dbReference>
<gene>
    <name evidence="6" type="ORF">SHERM_15006</name>
</gene>
<comment type="caution">
    <text evidence="6">The sequence shown here is derived from an EMBL/GenBank/DDBJ whole genome shotgun (WGS) entry which is preliminary data.</text>
</comment>
<keyword evidence="7" id="KW-1185">Reference proteome</keyword>
<dbReference type="PANTHER" id="PTHR47718">
    <property type="entry name" value="OS01G0519700 PROTEIN"/>
    <property type="match status" value="1"/>
</dbReference>
<proteinExistence type="predicted"/>
<dbReference type="InterPro" id="IPR007527">
    <property type="entry name" value="Znf_SWIM"/>
</dbReference>
<organism evidence="6 7">
    <name type="scientific">Striga hermonthica</name>
    <name type="common">Purple witchweed</name>
    <name type="synonym">Buchnera hermonthica</name>
    <dbReference type="NCBI Taxonomy" id="68872"/>
    <lineage>
        <taxon>Eukaryota</taxon>
        <taxon>Viridiplantae</taxon>
        <taxon>Streptophyta</taxon>
        <taxon>Embryophyta</taxon>
        <taxon>Tracheophyta</taxon>
        <taxon>Spermatophyta</taxon>
        <taxon>Magnoliopsida</taxon>
        <taxon>eudicotyledons</taxon>
        <taxon>Gunneridae</taxon>
        <taxon>Pentapetalae</taxon>
        <taxon>asterids</taxon>
        <taxon>lamiids</taxon>
        <taxon>Lamiales</taxon>
        <taxon>Orobanchaceae</taxon>
        <taxon>Buchnereae</taxon>
        <taxon>Striga</taxon>
    </lineage>
</organism>
<dbReference type="InterPro" id="IPR006564">
    <property type="entry name" value="Znf_PMZ"/>
</dbReference>
<name>A0A9N7R4L1_STRHE</name>
<keyword evidence="1" id="KW-0479">Metal-binding</keyword>
<dbReference type="SMART" id="SM00575">
    <property type="entry name" value="ZnF_PMZ"/>
    <property type="match status" value="1"/>
</dbReference>
<reference evidence="6" key="1">
    <citation type="submission" date="2019-12" db="EMBL/GenBank/DDBJ databases">
        <authorList>
            <person name="Scholes J."/>
        </authorList>
    </citation>
    <scope>NUCLEOTIDE SEQUENCE</scope>
</reference>
<dbReference type="GO" id="GO:0008270">
    <property type="term" value="F:zinc ion binding"/>
    <property type="evidence" value="ECO:0007669"/>
    <property type="project" value="UniProtKB-KW"/>
</dbReference>
<dbReference type="AlphaFoldDB" id="A0A9N7R4L1"/>
<evidence type="ECO:0000256" key="3">
    <source>
        <dbReference type="ARBA" id="ARBA00022833"/>
    </source>
</evidence>
<dbReference type="EMBL" id="CACSLK010012206">
    <property type="protein sequence ID" value="CAA0814739.1"/>
    <property type="molecule type" value="Genomic_DNA"/>
</dbReference>
<dbReference type="InterPro" id="IPR018289">
    <property type="entry name" value="MULE_transposase_dom"/>
</dbReference>